<keyword evidence="5" id="KW-0946">Virion</keyword>
<dbReference type="SUPFAM" id="SSF88645">
    <property type="entry name" value="ssDNA viruses"/>
    <property type="match status" value="1"/>
</dbReference>
<evidence type="ECO:0000256" key="5">
    <source>
        <dbReference type="ARBA" id="ARBA00022844"/>
    </source>
</evidence>
<dbReference type="GO" id="GO:0005198">
    <property type="term" value="F:structural molecule activity"/>
    <property type="evidence" value="ECO:0007669"/>
    <property type="project" value="InterPro"/>
</dbReference>
<dbReference type="GO" id="GO:0039615">
    <property type="term" value="C:T=1 icosahedral viral capsid"/>
    <property type="evidence" value="ECO:0007669"/>
    <property type="project" value="UniProtKB-KW"/>
</dbReference>
<evidence type="ECO:0000313" key="6">
    <source>
        <dbReference type="EMBL" id="AHN52731.1"/>
    </source>
</evidence>
<keyword evidence="3" id="KW-1140">T=1 icosahedral capsid protein</keyword>
<protein>
    <submittedName>
        <fullName evidence="6">Major capsid protein</fullName>
    </submittedName>
</protein>
<dbReference type="InterPro" id="IPR003514">
    <property type="entry name" value="Microviridae_protein_F"/>
</dbReference>
<proteinExistence type="inferred from homology"/>
<dbReference type="Pfam" id="PF02305">
    <property type="entry name" value="Phage_F"/>
    <property type="match status" value="1"/>
</dbReference>
<dbReference type="InterPro" id="IPR016184">
    <property type="entry name" value="Capsid/spike_ssDNA_virus"/>
</dbReference>
<sequence length="233" mass="25119">PGSQKGDAVSIPMGTEAPVLGIGWSAGSSASGPSQAVYESGQTATTTYNPYKQVGNTNIPASTDLIIETAPTSLYPNIRADLTEAADVTINQLRQAFQIQKLLERDARGGTRYTEIVRSHFGVTSPDARVQRPEYLGGGSSPVNITPIPQTSSTDATTPQGNLAAYGTAGLTNHGFNKSFTEHCVILGLVSVRADLTYQQGLDRMFFRRTRYDMYWPALAHIGEQTVQNSEIY</sequence>
<evidence type="ECO:0000256" key="2">
    <source>
        <dbReference type="ARBA" id="ARBA00009963"/>
    </source>
</evidence>
<comment type="similarity">
    <text evidence="2">Belongs to the microviridae F protein family.</text>
</comment>
<feature type="non-terminal residue" evidence="6">
    <location>
        <position position="233"/>
    </location>
</feature>
<keyword evidence="4" id="KW-0167">Capsid protein</keyword>
<reference evidence="6" key="2">
    <citation type="journal article" date="2014" name="ISME J.">
        <title>Diversity of environmental single-stranded DNA phages revealed by PCR amplification of the partial major capsid protein.</title>
        <authorList>
            <person name="Hopkins M."/>
            <person name="Kailasan S."/>
            <person name="Cohen A."/>
            <person name="Roux S."/>
            <person name="Tucker K.P."/>
            <person name="Shevenell A."/>
            <person name="Agbandje-McKenna M."/>
            <person name="Breitbart M."/>
        </authorList>
    </citation>
    <scope>NUCLEOTIDE SEQUENCE</scope>
</reference>
<evidence type="ECO:0000256" key="1">
    <source>
        <dbReference type="ARBA" id="ARBA00004328"/>
    </source>
</evidence>
<organism evidence="6">
    <name type="scientific">Gokushovirinae environmental samples</name>
    <dbReference type="NCBI Taxonomy" id="1478972"/>
    <lineage>
        <taxon>Viruses</taxon>
        <taxon>Monodnaviria</taxon>
        <taxon>Sangervirae</taxon>
        <taxon>Phixviricota</taxon>
        <taxon>Malgrandaviricetes</taxon>
        <taxon>Petitvirales</taxon>
        <taxon>Microviridae</taxon>
        <taxon>environmental samples</taxon>
    </lineage>
</organism>
<dbReference type="Gene3D" id="2.60.169.10">
    <property type="entry name" value="Microviridae F protein"/>
    <property type="match status" value="1"/>
</dbReference>
<dbReference type="InterPro" id="IPR037002">
    <property type="entry name" value="Microviridae_protein_F_sf"/>
</dbReference>
<reference evidence="6" key="1">
    <citation type="submission" date="2013-09" db="EMBL/GenBank/DDBJ databases">
        <authorList>
            <person name="Hopkins M.S."/>
            <person name="Breitbart M."/>
        </authorList>
    </citation>
    <scope>NUCLEOTIDE SEQUENCE</scope>
</reference>
<name>X2J7R6_9VIRU</name>
<accession>X2J7R6</accession>
<comment type="subcellular location">
    <subcellularLocation>
        <location evidence="1">Virion</location>
    </subcellularLocation>
</comment>
<evidence type="ECO:0000256" key="4">
    <source>
        <dbReference type="ARBA" id="ARBA00022561"/>
    </source>
</evidence>
<feature type="non-terminal residue" evidence="6">
    <location>
        <position position="1"/>
    </location>
</feature>
<evidence type="ECO:0000256" key="3">
    <source>
        <dbReference type="ARBA" id="ARBA00022431"/>
    </source>
</evidence>
<dbReference type="EMBL" id="KF689331">
    <property type="protein sequence ID" value="AHN52731.1"/>
    <property type="molecule type" value="Genomic_DNA"/>
</dbReference>